<feature type="region of interest" description="Disordered" evidence="1">
    <location>
        <begin position="232"/>
        <end position="269"/>
    </location>
</feature>
<evidence type="ECO:0000256" key="1">
    <source>
        <dbReference type="SAM" id="MobiDB-lite"/>
    </source>
</evidence>
<name>A0A5B8R8C3_9ZZZZ</name>
<protein>
    <recommendedName>
        <fullName evidence="4">Prepilin-type N-terminal cleavage/methylation domain-containing protein</fullName>
    </recommendedName>
</protein>
<dbReference type="PROSITE" id="PS00409">
    <property type="entry name" value="PROKAR_NTER_METHYL"/>
    <property type="match status" value="1"/>
</dbReference>
<accession>A0A5B8R8C3</accession>
<feature type="transmembrane region" description="Helical" evidence="2">
    <location>
        <begin position="42"/>
        <end position="63"/>
    </location>
</feature>
<proteinExistence type="predicted"/>
<keyword evidence="2" id="KW-0812">Transmembrane</keyword>
<dbReference type="AlphaFoldDB" id="A0A5B8R8C3"/>
<sequence length="284" mass="30472">MPADNVNPQSLVAAEATPHNVVTETERMKANTAVGSRRNGGFTLVEMAIVLAVIGLILGAVMIGQDVQRNAEYTKIKRTFIDQWAVAYNAYYQRMGVPVGDSQTEPQLMVNGQVFVDDDNRSGADGDMSDETGPGALCVGNGDTAGLRDLMLQAGVELPPGRGEGFEDRYVYLDSNGNPQEIQVCFQWNPPGTDSGSGNVMTISGLTPDLARYLDQATDGQADAREGVFRQEGIGDGTDNEPGAQWTANNTFRTGADDVTADGEGRSRDEDQVVTVTAHYKMNQ</sequence>
<evidence type="ECO:0000313" key="3">
    <source>
        <dbReference type="EMBL" id="QEA04183.1"/>
    </source>
</evidence>
<keyword evidence="2" id="KW-0472">Membrane</keyword>
<dbReference type="NCBIfam" id="TIGR02532">
    <property type="entry name" value="IV_pilin_GFxxxE"/>
    <property type="match status" value="1"/>
</dbReference>
<evidence type="ECO:0000256" key="2">
    <source>
        <dbReference type="SAM" id="Phobius"/>
    </source>
</evidence>
<dbReference type="EMBL" id="MN079080">
    <property type="protein sequence ID" value="QEA04183.1"/>
    <property type="molecule type" value="Genomic_DNA"/>
</dbReference>
<reference evidence="3" key="1">
    <citation type="submission" date="2019-06" db="EMBL/GenBank/DDBJ databases">
        <authorList>
            <person name="Murdoch R.W."/>
            <person name="Fathepure B."/>
        </authorList>
    </citation>
    <scope>NUCLEOTIDE SEQUENCE</scope>
</reference>
<organism evidence="3">
    <name type="scientific">uncultured organism</name>
    <dbReference type="NCBI Taxonomy" id="155900"/>
    <lineage>
        <taxon>unclassified sequences</taxon>
        <taxon>environmental samples</taxon>
    </lineage>
</organism>
<dbReference type="InterPro" id="IPR045584">
    <property type="entry name" value="Pilin-like"/>
</dbReference>
<dbReference type="InterPro" id="IPR012902">
    <property type="entry name" value="N_methyl_site"/>
</dbReference>
<gene>
    <name evidence="3" type="ORF">KBTEX_00487</name>
</gene>
<keyword evidence="2" id="KW-1133">Transmembrane helix</keyword>
<dbReference type="SUPFAM" id="SSF54523">
    <property type="entry name" value="Pili subunits"/>
    <property type="match status" value="1"/>
</dbReference>
<evidence type="ECO:0008006" key="4">
    <source>
        <dbReference type="Google" id="ProtNLM"/>
    </source>
</evidence>
<dbReference type="Pfam" id="PF07963">
    <property type="entry name" value="N_methyl"/>
    <property type="match status" value="1"/>
</dbReference>